<dbReference type="AlphaFoldDB" id="A0AAU8LYL8"/>
<reference evidence="2" key="1">
    <citation type="journal article" date="2024" name="Syst. Appl. Microbiol.">
        <title>First single-strain enrichments of Electrothrix cable bacteria, description of E. aestuarii sp. nov. and E. rattekaaiensis sp. nov., and proposal of a cable bacteria taxonomy following the rules of the SeqCode.</title>
        <authorList>
            <person name="Plum-Jensen L.E."/>
            <person name="Schramm A."/>
            <person name="Marshall I.P.G."/>
        </authorList>
    </citation>
    <scope>NUCLEOTIDE SEQUENCE</scope>
    <source>
        <strain evidence="2">Rat1</strain>
    </source>
</reference>
<organism evidence="2">
    <name type="scientific">Candidatus Electrothrix aestuarii</name>
    <dbReference type="NCBI Taxonomy" id="3062594"/>
    <lineage>
        <taxon>Bacteria</taxon>
        <taxon>Pseudomonadati</taxon>
        <taxon>Thermodesulfobacteriota</taxon>
        <taxon>Desulfobulbia</taxon>
        <taxon>Desulfobulbales</taxon>
        <taxon>Desulfobulbaceae</taxon>
        <taxon>Candidatus Electrothrix</taxon>
    </lineage>
</organism>
<name>A0AAU8LYL8_9BACT</name>
<protein>
    <recommendedName>
        <fullName evidence="3">DUF4203 domain-containing protein</fullName>
    </recommendedName>
</protein>
<proteinExistence type="predicted"/>
<reference evidence="2" key="2">
    <citation type="submission" date="2024-06" db="EMBL/GenBank/DDBJ databases">
        <authorList>
            <person name="Plum-Jensen L.E."/>
            <person name="Schramm A."/>
            <person name="Marshall I.P.G."/>
        </authorList>
    </citation>
    <scope>NUCLEOTIDE SEQUENCE</scope>
    <source>
        <strain evidence="2">Rat1</strain>
    </source>
</reference>
<evidence type="ECO:0000313" key="2">
    <source>
        <dbReference type="EMBL" id="XCN74009.1"/>
    </source>
</evidence>
<feature type="transmembrane region" description="Helical" evidence="1">
    <location>
        <begin position="42"/>
        <end position="66"/>
    </location>
</feature>
<feature type="transmembrane region" description="Helical" evidence="1">
    <location>
        <begin position="111"/>
        <end position="139"/>
    </location>
</feature>
<keyword evidence="1" id="KW-1133">Transmembrane helix</keyword>
<accession>A0AAU8LYL8</accession>
<evidence type="ECO:0000256" key="1">
    <source>
        <dbReference type="SAM" id="Phobius"/>
    </source>
</evidence>
<dbReference type="KEGG" id="eaj:Q3M24_04420"/>
<feature type="transmembrane region" description="Helical" evidence="1">
    <location>
        <begin position="170"/>
        <end position="191"/>
    </location>
</feature>
<feature type="transmembrane region" description="Helical" evidence="1">
    <location>
        <begin position="73"/>
        <end position="91"/>
    </location>
</feature>
<dbReference type="EMBL" id="CP159373">
    <property type="protein sequence ID" value="XCN74009.1"/>
    <property type="molecule type" value="Genomic_DNA"/>
</dbReference>
<feature type="transmembrane region" description="Helical" evidence="1">
    <location>
        <begin position="146"/>
        <end position="164"/>
    </location>
</feature>
<sequence>MWKARVNKNATRETLRVGRLSGYRNCFRFNPPVGRFVPVGGILGNAAGIIGVIGVSAYFVTVEFFVDLGFSKLIIYICGVISGSTGGYLLFQDANSGELVFDTVLGVVVGSWMSFPCILLIALCVGLGKILVNVVTVFIRARVDDLIVLFCGLFLCITGGYFGLQYSDGFFPPVLLAVIGGGGAFFVGIFCSACSLSEDGPNGTTSLLLGILSGTIGGYFGSQYGENFLQSAFFFTTGAVVASLAFFFIITFIKKLAKDII</sequence>
<keyword evidence="1" id="KW-0812">Transmembrane</keyword>
<gene>
    <name evidence="2" type="ORF">Q3M24_04420</name>
</gene>
<feature type="transmembrane region" description="Helical" evidence="1">
    <location>
        <begin position="203"/>
        <end position="220"/>
    </location>
</feature>
<keyword evidence="1" id="KW-0472">Membrane</keyword>
<feature type="transmembrane region" description="Helical" evidence="1">
    <location>
        <begin position="232"/>
        <end position="253"/>
    </location>
</feature>
<evidence type="ECO:0008006" key="3">
    <source>
        <dbReference type="Google" id="ProtNLM"/>
    </source>
</evidence>